<reference evidence="7" key="1">
    <citation type="submission" date="2011-08" db="EMBL/GenBank/DDBJ databases">
        <title>The draft genome of Latimeria chalumnae.</title>
        <authorList>
            <person name="Di Palma F."/>
            <person name="Alfoldi J."/>
            <person name="Johnson J."/>
            <person name="Berlin A."/>
            <person name="Gnerre S."/>
            <person name="Jaffe D."/>
            <person name="MacCallum I."/>
            <person name="Young S."/>
            <person name="Walker B.J."/>
            <person name="Lander E."/>
            <person name="Lindblad-Toh K."/>
        </authorList>
    </citation>
    <scope>NUCLEOTIDE SEQUENCE [LARGE SCALE GENOMIC DNA]</scope>
    <source>
        <strain evidence="7">Wild caught</strain>
    </source>
</reference>
<dbReference type="GeneTree" id="ENSGT00390000013520"/>
<dbReference type="CTD" id="284098"/>
<keyword evidence="4 5" id="KW-0472">Membrane</keyword>
<sequence>MSQKLLKEAFVSNLNGTDLIEISLGLSLPPLCLLCRGLALILYYLVKGQFLFPWKTHLFLDFISLVAPLVLSCTILSDTLISAPLSIISFCAILLYEIYKKRKPYITVSFQQILNAFLAAGMVTDYVPSITAFRVFINVLTSVSILAVDFPLFPRRYAKTETYGTGVMDFGVGAFIFANAFVCPEARQKNCDLTKNKFSRVAKSFISVWPIVLLGLARFISVKAIDYHEHISEYGVHWNFFFTLATVKIVSSLLLTLLPPSKLWISAIVIAGFYQVLLEATTLKSFVLHGSDGNGTRRGLLNANREGLFSVIGYVAIYMAGVQVGMLVMKKRTSVKEWIRATLCLILNSIVMFALLYMLQVHVEPVSRRMANLTFCIWIVAQCLYFLFFILLVDLILVFVKFLSSFPRTPCSWNILYSSHLADKIKSNPETMHFDKGKSLANFCLVEAVNRNQLFFFLQSNVMTGMVNMVVDTIHSNTLVSLTLLLMYMFCNCSIIYVLHIKNITLKFW</sequence>
<feature type="transmembrane region" description="Helical" evidence="5">
    <location>
        <begin position="338"/>
        <end position="359"/>
    </location>
</feature>
<feature type="transmembrane region" description="Helical" evidence="5">
    <location>
        <begin position="240"/>
        <end position="258"/>
    </location>
</feature>
<dbReference type="PANTHER" id="PTHR20661:SF0">
    <property type="entry name" value="PHOSPHATIDYLINOSITOL-GLYCAN BIOSYNTHESIS CLASS W PROTEIN"/>
    <property type="match status" value="1"/>
</dbReference>
<dbReference type="RefSeq" id="XP_005986884.1">
    <property type="nucleotide sequence ID" value="XM_005986822.1"/>
</dbReference>
<proteinExistence type="inferred from homology"/>
<dbReference type="GO" id="GO:0005789">
    <property type="term" value="C:endoplasmic reticulum membrane"/>
    <property type="evidence" value="ECO:0007669"/>
    <property type="project" value="UniProtKB-SubCell"/>
</dbReference>
<feature type="transmembrane region" description="Helical" evidence="5">
    <location>
        <begin position="20"/>
        <end position="46"/>
    </location>
</feature>
<evidence type="ECO:0000313" key="6">
    <source>
        <dbReference type="Ensembl" id="ENSLACP00000019865.1"/>
    </source>
</evidence>
<evidence type="ECO:0000256" key="2">
    <source>
        <dbReference type="ARBA" id="ARBA00022692"/>
    </source>
</evidence>
<evidence type="ECO:0000256" key="3">
    <source>
        <dbReference type="ARBA" id="ARBA00022989"/>
    </source>
</evidence>
<dbReference type="UniPathway" id="UPA00196"/>
<feature type="transmembrane region" description="Helical" evidence="5">
    <location>
        <begin position="83"/>
        <end position="99"/>
    </location>
</feature>
<organism evidence="6 7">
    <name type="scientific">Latimeria chalumnae</name>
    <name type="common">Coelacanth</name>
    <dbReference type="NCBI Taxonomy" id="7897"/>
    <lineage>
        <taxon>Eukaryota</taxon>
        <taxon>Metazoa</taxon>
        <taxon>Chordata</taxon>
        <taxon>Craniata</taxon>
        <taxon>Vertebrata</taxon>
        <taxon>Euteleostomi</taxon>
        <taxon>Coelacanthiformes</taxon>
        <taxon>Coelacanthidae</taxon>
        <taxon>Latimeria</taxon>
    </lineage>
</organism>
<gene>
    <name evidence="6" type="primary">PIGW</name>
</gene>
<feature type="transmembrane region" description="Helical" evidence="5">
    <location>
        <begin position="479"/>
        <end position="499"/>
    </location>
</feature>
<dbReference type="AlphaFoldDB" id="H3BD94"/>
<feature type="transmembrane region" description="Helical" evidence="5">
    <location>
        <begin position="162"/>
        <end position="181"/>
    </location>
</feature>
<comment type="pathway">
    <text evidence="5">Glycolipid biosynthesis; glycosylphosphatidylinositol-anchor biosynthesis.</text>
</comment>
<dbReference type="InParanoid" id="H3BD94"/>
<comment type="similarity">
    <text evidence="5">Belongs to the PIGW family.</text>
</comment>
<dbReference type="Pfam" id="PF06423">
    <property type="entry name" value="GWT1"/>
    <property type="match status" value="1"/>
</dbReference>
<evidence type="ECO:0000256" key="4">
    <source>
        <dbReference type="ARBA" id="ARBA00023136"/>
    </source>
</evidence>
<dbReference type="PIRSF" id="PIRSF017321">
    <property type="entry name" value="GWT1"/>
    <property type="match status" value="1"/>
</dbReference>
<dbReference type="Bgee" id="ENSLACG00000017465">
    <property type="expression patterns" value="Expressed in muscle tissue and 6 other cell types or tissues"/>
</dbReference>
<feature type="transmembrane region" description="Helical" evidence="5">
    <location>
        <begin position="130"/>
        <end position="150"/>
    </location>
</feature>
<name>H3BD94_LATCH</name>
<dbReference type="GO" id="GO:0072659">
    <property type="term" value="P:protein localization to plasma membrane"/>
    <property type="evidence" value="ECO:0007669"/>
    <property type="project" value="TreeGrafter"/>
</dbReference>
<dbReference type="GeneID" id="102360961"/>
<reference evidence="6" key="3">
    <citation type="submission" date="2025-09" db="UniProtKB">
        <authorList>
            <consortium name="Ensembl"/>
        </authorList>
    </citation>
    <scope>IDENTIFICATION</scope>
</reference>
<feature type="transmembrane region" description="Helical" evidence="5">
    <location>
        <begin position="58"/>
        <end position="77"/>
    </location>
</feature>
<dbReference type="EMBL" id="AFYH01004296">
    <property type="status" value="NOT_ANNOTATED_CDS"/>
    <property type="molecule type" value="Genomic_DNA"/>
</dbReference>
<dbReference type="InterPro" id="IPR009447">
    <property type="entry name" value="PIGW/GWT1"/>
</dbReference>
<dbReference type="Proteomes" id="UP000008672">
    <property type="component" value="Unassembled WGS sequence"/>
</dbReference>
<dbReference type="eggNOG" id="KOG0411">
    <property type="taxonomic scope" value="Eukaryota"/>
</dbReference>
<keyword evidence="7" id="KW-1185">Reference proteome</keyword>
<evidence type="ECO:0000313" key="7">
    <source>
        <dbReference type="Proteomes" id="UP000008672"/>
    </source>
</evidence>
<dbReference type="FunCoup" id="H3BD94">
    <property type="interactions" value="719"/>
</dbReference>
<comment type="subcellular location">
    <subcellularLocation>
        <location evidence="5">Endoplasmic reticulum membrane</location>
        <topology evidence="5">Multi-pass membrane protein</topology>
    </subcellularLocation>
    <subcellularLocation>
        <location evidence="1">Membrane</location>
        <topology evidence="1">Multi-pass membrane protein</topology>
    </subcellularLocation>
</comment>
<dbReference type="Ensembl" id="ENSLACT00000020003.1">
    <property type="protein sequence ID" value="ENSLACP00000019865.1"/>
    <property type="gene ID" value="ENSLACG00000017465.1"/>
</dbReference>
<accession>H3BD94</accession>
<evidence type="ECO:0000256" key="1">
    <source>
        <dbReference type="ARBA" id="ARBA00004141"/>
    </source>
</evidence>
<keyword evidence="5" id="KW-0012">Acyltransferase</keyword>
<keyword evidence="2 5" id="KW-0812">Transmembrane</keyword>
<feature type="transmembrane region" description="Helical" evidence="5">
    <location>
        <begin position="264"/>
        <end position="287"/>
    </location>
</feature>
<evidence type="ECO:0000256" key="5">
    <source>
        <dbReference type="RuleBase" id="RU280819"/>
    </source>
</evidence>
<dbReference type="HOGENOM" id="CLU_020802_2_1_1"/>
<keyword evidence="5" id="KW-0808">Transferase</keyword>
<feature type="transmembrane region" description="Helical" evidence="5">
    <location>
        <begin position="308"/>
        <end position="326"/>
    </location>
</feature>
<dbReference type="RefSeq" id="XP_005986885.1">
    <property type="nucleotide sequence ID" value="XM_005986823.2"/>
</dbReference>
<dbReference type="GO" id="GO:0006506">
    <property type="term" value="P:GPI anchor biosynthetic process"/>
    <property type="evidence" value="ECO:0007669"/>
    <property type="project" value="UniProtKB-UniPathway"/>
</dbReference>
<dbReference type="OrthoDB" id="15270at2759"/>
<dbReference type="OMA" id="GLYVMQP"/>
<feature type="transmembrane region" description="Helical" evidence="5">
    <location>
        <begin position="371"/>
        <end position="400"/>
    </location>
</feature>
<keyword evidence="3 5" id="KW-1133">Transmembrane helix</keyword>
<comment type="function">
    <text evidence="5">A acetyltransferase, which acetylates the inositol ring of phosphatidylinositol during biosynthesis of GPI-anchor.</text>
</comment>
<dbReference type="GO" id="GO:0032216">
    <property type="term" value="F:glucosaminyl-phosphatidylinositol O-acyltransferase activity"/>
    <property type="evidence" value="ECO:0007669"/>
    <property type="project" value="TreeGrafter"/>
</dbReference>
<dbReference type="STRING" id="7897.ENSLACP00000019865"/>
<keyword evidence="5" id="KW-0256">Endoplasmic reticulum</keyword>
<protein>
    <recommendedName>
        <fullName evidence="5">Phosphatidylinositol-glycan biosynthesis class W protein</fullName>
        <ecNumber evidence="5">2.3.-.-</ecNumber>
    </recommendedName>
</protein>
<reference evidence="6" key="2">
    <citation type="submission" date="2025-08" db="UniProtKB">
        <authorList>
            <consortium name="Ensembl"/>
        </authorList>
    </citation>
    <scope>IDENTIFICATION</scope>
</reference>
<feature type="transmembrane region" description="Helical" evidence="5">
    <location>
        <begin position="201"/>
        <end position="220"/>
    </location>
</feature>
<dbReference type="EC" id="2.3.-.-" evidence="5"/>
<keyword evidence="5" id="KW-0337">GPI-anchor biosynthesis</keyword>
<dbReference type="KEGG" id="lcm:102360961"/>
<dbReference type="PANTHER" id="PTHR20661">
    <property type="entry name" value="PHOSPHATIDYLINOSITOL-GLYCAN BIOSYNTHESIS CLASS W PROTEIN"/>
    <property type="match status" value="1"/>
</dbReference>